<dbReference type="EMBL" id="SNRY01000088">
    <property type="protein sequence ID" value="KAA6347658.1"/>
    <property type="molecule type" value="Genomic_DNA"/>
</dbReference>
<dbReference type="EMBL" id="SNRY01000088">
    <property type="protein sequence ID" value="KAA6347665.1"/>
    <property type="molecule type" value="Genomic_DNA"/>
</dbReference>
<gene>
    <name evidence="1" type="ORF">EZS27_004868</name>
    <name evidence="2" type="ORF">EZS27_004875</name>
</gene>
<comment type="caution">
    <text evidence="2">The sequence shown here is derived from an EMBL/GenBank/DDBJ whole genome shotgun (WGS) entry which is preliminary data.</text>
</comment>
<dbReference type="Pfam" id="PF16132">
    <property type="entry name" value="DUF4843"/>
    <property type="match status" value="1"/>
</dbReference>
<reference evidence="2" key="1">
    <citation type="submission" date="2019-03" db="EMBL/GenBank/DDBJ databases">
        <title>Single cell metagenomics reveals metabolic interactions within the superorganism composed of flagellate Streblomastix strix and complex community of Bacteroidetes bacteria on its surface.</title>
        <authorList>
            <person name="Treitli S.C."/>
            <person name="Kolisko M."/>
            <person name="Husnik F."/>
            <person name="Keeling P."/>
            <person name="Hampl V."/>
        </authorList>
    </citation>
    <scope>NUCLEOTIDE SEQUENCE</scope>
    <source>
        <strain evidence="2">STM</strain>
    </source>
</reference>
<proteinExistence type="predicted"/>
<protein>
    <recommendedName>
        <fullName evidence="3">DUF4843 domain-containing protein</fullName>
    </recommendedName>
</protein>
<dbReference type="AlphaFoldDB" id="A0A5J4SRE3"/>
<sequence>MKTTNIALFISLLILLASCDHDSLPTYKDVDRIYFQYAGNPITAGTSDQVKINLGYDNPIKSDSIVRVKVKLMGHLSDVDRPFKCGVISQESSAVQGEDVEILFSVIPAGKEVGDLLIKVKNSTKIETTTLLARIRLLPNEYFHVDYTQTYPVSSTKNGLEYNIYFDCKTDMPSLWADPSGGARLTQYFGKYSNVKFDLICEVCGVTREYFMHNPEIESAIDVVNARIPTAVSWGWISQINRYLTAYKNSHDGEPLRDENGEEIKMGLTIQ</sequence>
<dbReference type="InterPro" id="IPR032299">
    <property type="entry name" value="DUF4843"/>
</dbReference>
<dbReference type="PROSITE" id="PS51257">
    <property type="entry name" value="PROKAR_LIPOPROTEIN"/>
    <property type="match status" value="1"/>
</dbReference>
<organism evidence="2">
    <name type="scientific">termite gut metagenome</name>
    <dbReference type="NCBI Taxonomy" id="433724"/>
    <lineage>
        <taxon>unclassified sequences</taxon>
        <taxon>metagenomes</taxon>
        <taxon>organismal metagenomes</taxon>
    </lineage>
</organism>
<evidence type="ECO:0000313" key="1">
    <source>
        <dbReference type="EMBL" id="KAA6347658.1"/>
    </source>
</evidence>
<evidence type="ECO:0008006" key="3">
    <source>
        <dbReference type="Google" id="ProtNLM"/>
    </source>
</evidence>
<evidence type="ECO:0000313" key="2">
    <source>
        <dbReference type="EMBL" id="KAA6347665.1"/>
    </source>
</evidence>
<accession>A0A5J4SRE3</accession>
<name>A0A5J4SRE3_9ZZZZ</name>